<feature type="compositionally biased region" description="Low complexity" evidence="1">
    <location>
        <begin position="93"/>
        <end position="106"/>
    </location>
</feature>
<sequence>MDEFIGGVLGWTGTLGTFSAYVLIWRGWTESTGRRYLLLNAVGGFLASAGALAYGAWPAVISNLVWGLIGVQGLLTPVWRRSAPSRDDAHLVPAAAASSRPSTASPGEWNPSVTDASAISLPWLLPARDEEAGHPTALAAPDAAPRS</sequence>
<dbReference type="Proteomes" id="UP000664382">
    <property type="component" value="Unassembled WGS sequence"/>
</dbReference>
<keyword evidence="2" id="KW-1133">Transmembrane helix</keyword>
<gene>
    <name evidence="4" type="ORF">J4H92_00120</name>
</gene>
<feature type="region of interest" description="Disordered" evidence="1">
    <location>
        <begin position="90"/>
        <end position="113"/>
    </location>
</feature>
<dbReference type="InterPro" id="IPR058058">
    <property type="entry name" value="CBU_0592-like"/>
</dbReference>
<dbReference type="Pfam" id="PF26604">
    <property type="entry name" value="CBU_0592"/>
    <property type="match status" value="1"/>
</dbReference>
<dbReference type="RefSeq" id="WP_208095000.1">
    <property type="nucleotide sequence ID" value="NZ_JAGDYM010000001.1"/>
</dbReference>
<evidence type="ECO:0000256" key="2">
    <source>
        <dbReference type="SAM" id="Phobius"/>
    </source>
</evidence>
<keyword evidence="2" id="KW-0812">Transmembrane</keyword>
<reference evidence="4" key="1">
    <citation type="submission" date="2021-03" db="EMBL/GenBank/DDBJ databases">
        <title>Leucobacter chromiisoli sp. nov., isolated from chromium-containing soil of chemical plant.</title>
        <authorList>
            <person name="Xu Z."/>
        </authorList>
    </citation>
    <scope>NUCLEOTIDE SEQUENCE</scope>
    <source>
        <strain evidence="4">S27</strain>
    </source>
</reference>
<feature type="transmembrane region" description="Helical" evidence="2">
    <location>
        <begin position="36"/>
        <end position="54"/>
    </location>
</feature>
<protein>
    <recommendedName>
        <fullName evidence="3">CBU-0592-like domain-containing protein</fullName>
    </recommendedName>
</protein>
<feature type="domain" description="CBU-0592-like" evidence="3">
    <location>
        <begin position="8"/>
        <end position="81"/>
    </location>
</feature>
<evidence type="ECO:0000256" key="1">
    <source>
        <dbReference type="SAM" id="MobiDB-lite"/>
    </source>
</evidence>
<organism evidence="4 5">
    <name type="scientific">Leucobacter weissii</name>
    <dbReference type="NCBI Taxonomy" id="1983706"/>
    <lineage>
        <taxon>Bacteria</taxon>
        <taxon>Bacillati</taxon>
        <taxon>Actinomycetota</taxon>
        <taxon>Actinomycetes</taxon>
        <taxon>Micrococcales</taxon>
        <taxon>Microbacteriaceae</taxon>
        <taxon>Leucobacter</taxon>
    </lineage>
</organism>
<keyword evidence="5" id="KW-1185">Reference proteome</keyword>
<evidence type="ECO:0000313" key="4">
    <source>
        <dbReference type="EMBL" id="MBO1900352.1"/>
    </source>
</evidence>
<name>A0A939MKK6_9MICO</name>
<accession>A0A939MKK6</accession>
<proteinExistence type="predicted"/>
<comment type="caution">
    <text evidence="4">The sequence shown here is derived from an EMBL/GenBank/DDBJ whole genome shotgun (WGS) entry which is preliminary data.</text>
</comment>
<dbReference type="EMBL" id="JAGDYM010000001">
    <property type="protein sequence ID" value="MBO1900352.1"/>
    <property type="molecule type" value="Genomic_DNA"/>
</dbReference>
<evidence type="ECO:0000259" key="3">
    <source>
        <dbReference type="Pfam" id="PF26604"/>
    </source>
</evidence>
<dbReference type="AlphaFoldDB" id="A0A939MKK6"/>
<feature type="transmembrane region" description="Helical" evidence="2">
    <location>
        <begin position="6"/>
        <end position="24"/>
    </location>
</feature>
<evidence type="ECO:0000313" key="5">
    <source>
        <dbReference type="Proteomes" id="UP000664382"/>
    </source>
</evidence>
<keyword evidence="2" id="KW-0472">Membrane</keyword>